<proteinExistence type="predicted"/>
<dbReference type="Proteomes" id="UP001214898">
    <property type="component" value="Plasmid unnamed1"/>
</dbReference>
<keyword evidence="3" id="KW-0614">Plasmid</keyword>
<evidence type="ECO:0000313" key="5">
    <source>
        <dbReference type="Proteomes" id="UP001214898"/>
    </source>
</evidence>
<evidence type="ECO:0000313" key="4">
    <source>
        <dbReference type="Proteomes" id="UP000665181"/>
    </source>
</evidence>
<sequence>MASTNPKEKIDLIEEQIKKLKEKKQRLQAKTERELGGFLLKSWDAKELDIDLIKNTIDLLQEEAKKQLHNSNDSGENNSLQNGDINAIPSKQY</sequence>
<dbReference type="AlphaFoldDB" id="A0A8I1WGL0"/>
<name>A0A8I1WGL0_BACIU</name>
<feature type="compositionally biased region" description="Polar residues" evidence="1">
    <location>
        <begin position="69"/>
        <end position="93"/>
    </location>
</feature>
<gene>
    <name evidence="2" type="ORF">J5227_19625</name>
    <name evidence="3" type="ORF">P5633_00060</name>
</gene>
<reference evidence="2" key="1">
    <citation type="submission" date="2021-03" db="EMBL/GenBank/DDBJ databases">
        <title>Isolation of Bacillus subtilis from fermented food sample.</title>
        <authorList>
            <person name="Lakshmanan V."/>
            <person name="Athira K."/>
            <person name="Rajagopal K."/>
        </authorList>
    </citation>
    <scope>NUCLEOTIDE SEQUENCE</scope>
    <source>
        <strain evidence="2">S1</strain>
    </source>
</reference>
<dbReference type="Proteomes" id="UP000665181">
    <property type="component" value="Unassembled WGS sequence"/>
</dbReference>
<dbReference type="EMBL" id="JAGFPW010000026">
    <property type="protein sequence ID" value="MBO3796460.1"/>
    <property type="molecule type" value="Genomic_DNA"/>
</dbReference>
<geneLocation type="plasmid" evidence="3 5">
    <name>unnamed1</name>
</geneLocation>
<dbReference type="RefSeq" id="WP_208556751.1">
    <property type="nucleotide sequence ID" value="NZ_JAGFPW010000026.1"/>
</dbReference>
<accession>A0A8I1WGL0</accession>
<reference evidence="3" key="2">
    <citation type="submission" date="2023-03" db="EMBL/GenBank/DDBJ databases">
        <title>Complete genome sequences of 52 Bacillus and Priestia strains isolated from West-African fermentations and 26 reference strains from the DSMZ collection.</title>
        <authorList>
            <person name="Wiedenbein E.S."/>
            <person name="Canoy T.S."/>
            <person name="Hui Y."/>
            <person name="Parkouda C."/>
            <person name="Dawende C."/>
            <person name="Ametefe E."/>
            <person name="Jespersen L."/>
            <person name="Nielsen D.S."/>
        </authorList>
    </citation>
    <scope>NUCLEOTIDE SEQUENCE</scope>
    <source>
        <strain evidence="3">PRO56</strain>
        <plasmid evidence="3">unnamed1</plasmid>
    </source>
</reference>
<protein>
    <submittedName>
        <fullName evidence="2">Uncharacterized protein</fullName>
    </submittedName>
</protein>
<dbReference type="EMBL" id="CP120574">
    <property type="protein sequence ID" value="WEY82944.1"/>
    <property type="molecule type" value="Genomic_DNA"/>
</dbReference>
<evidence type="ECO:0000256" key="1">
    <source>
        <dbReference type="SAM" id="MobiDB-lite"/>
    </source>
</evidence>
<feature type="region of interest" description="Disordered" evidence="1">
    <location>
        <begin position="68"/>
        <end position="93"/>
    </location>
</feature>
<organism evidence="2 4">
    <name type="scientific">Bacillus subtilis</name>
    <dbReference type="NCBI Taxonomy" id="1423"/>
    <lineage>
        <taxon>Bacteria</taxon>
        <taxon>Bacillati</taxon>
        <taxon>Bacillota</taxon>
        <taxon>Bacilli</taxon>
        <taxon>Bacillales</taxon>
        <taxon>Bacillaceae</taxon>
        <taxon>Bacillus</taxon>
    </lineage>
</organism>
<evidence type="ECO:0000313" key="2">
    <source>
        <dbReference type="EMBL" id="MBO3796460.1"/>
    </source>
</evidence>
<evidence type="ECO:0000313" key="3">
    <source>
        <dbReference type="EMBL" id="WEY82944.1"/>
    </source>
</evidence>